<evidence type="ECO:0000313" key="2">
    <source>
        <dbReference type="EMBL" id="MFH8546265.1"/>
    </source>
</evidence>
<protein>
    <submittedName>
        <fullName evidence="2">Uncharacterized protein</fullName>
    </submittedName>
</protein>
<dbReference type="Proteomes" id="UP001610818">
    <property type="component" value="Unassembled WGS sequence"/>
</dbReference>
<keyword evidence="3" id="KW-1185">Reference proteome</keyword>
<name>A0ABW7QMQ1_9ACTN</name>
<reference evidence="2 3" key="1">
    <citation type="submission" date="2024-10" db="EMBL/GenBank/DDBJ databases">
        <title>The Natural Products Discovery Center: Release of the First 8490 Sequenced Strains for Exploring Actinobacteria Biosynthetic Diversity.</title>
        <authorList>
            <person name="Kalkreuter E."/>
            <person name="Kautsar S.A."/>
            <person name="Yang D."/>
            <person name="Bader C.D."/>
            <person name="Teijaro C.N."/>
            <person name="Fluegel L."/>
            <person name="Davis C.M."/>
            <person name="Simpson J.R."/>
            <person name="Lauterbach L."/>
            <person name="Steele A.D."/>
            <person name="Gui C."/>
            <person name="Meng S."/>
            <person name="Li G."/>
            <person name="Viehrig K."/>
            <person name="Ye F."/>
            <person name="Su P."/>
            <person name="Kiefer A.F."/>
            <person name="Nichols A."/>
            <person name="Cepeda A.J."/>
            <person name="Yan W."/>
            <person name="Fan B."/>
            <person name="Jiang Y."/>
            <person name="Adhikari A."/>
            <person name="Zheng C.-J."/>
            <person name="Schuster L."/>
            <person name="Cowan T.M."/>
            <person name="Smanski M.J."/>
            <person name="Chevrette M.G."/>
            <person name="De Carvalho L.P.S."/>
            <person name="Shen B."/>
        </authorList>
    </citation>
    <scope>NUCLEOTIDE SEQUENCE [LARGE SCALE GENOMIC DNA]</scope>
    <source>
        <strain evidence="2 3">NPDC017990</strain>
    </source>
</reference>
<comment type="caution">
    <text evidence="2">The sequence shown here is derived from an EMBL/GenBank/DDBJ whole genome shotgun (WGS) entry which is preliminary data.</text>
</comment>
<evidence type="ECO:0000256" key="1">
    <source>
        <dbReference type="SAM" id="MobiDB-lite"/>
    </source>
</evidence>
<organism evidence="2 3">
    <name type="scientific">Streptomyces longisporoflavus</name>
    <dbReference type="NCBI Taxonomy" id="28044"/>
    <lineage>
        <taxon>Bacteria</taxon>
        <taxon>Bacillati</taxon>
        <taxon>Actinomycetota</taxon>
        <taxon>Actinomycetes</taxon>
        <taxon>Kitasatosporales</taxon>
        <taxon>Streptomycetaceae</taxon>
        <taxon>Streptomyces</taxon>
    </lineage>
</organism>
<dbReference type="RefSeq" id="WP_397711778.1">
    <property type="nucleotide sequence ID" value="NZ_JBIRGN010000003.1"/>
</dbReference>
<feature type="region of interest" description="Disordered" evidence="1">
    <location>
        <begin position="381"/>
        <end position="410"/>
    </location>
</feature>
<evidence type="ECO:0000313" key="3">
    <source>
        <dbReference type="Proteomes" id="UP001610818"/>
    </source>
</evidence>
<dbReference type="EMBL" id="JBIRGQ010000003">
    <property type="protein sequence ID" value="MFH8546265.1"/>
    <property type="molecule type" value="Genomic_DNA"/>
</dbReference>
<accession>A0ABW7QMQ1</accession>
<gene>
    <name evidence="2" type="ORF">ACH4F9_14795</name>
</gene>
<proteinExistence type="predicted"/>
<sequence length="465" mass="49599">MVSSYEDRRPARAATEGVPFVVIPDTPSVLVTVTDSAFREVAHAMGTIDTVLPAGIYRIEQRFGGEVESRFVEVGPEPFTERLRLPGLPTPTPVEGTPTTRADHRAAAARWSTRTTYGDGSPTLMVLIRNLRSGWQLDPYALEIAGPDGRPVDGGARGWEPSGGEEWSAWSGELPPGGYRLRTRRMPADGLPLAQALHVLEGWTTLVFVSNGPQGPQPQFASVHMVRRGTGWTPADRAFDLALEAALSGLRQGIDLVPTRHLLELVRSGNDNPFLGIVGAHALLLHPAPDLGQVHGVLRNLVHLAPVQPDIAALCTLIGEPVEPVTSPPMLAASCRLLVGADTADPGILEDGSPAESVAAHLVGRGVWTTWLEQERLPEPGARSVAGRAGTDPVAPGDAAGPGQSRGLDPVGRVQRYVREVASVEGRSVDDVLSSMPPKDLCRRTGLPHRAVDRAIEELRSPPGE</sequence>